<proteinExistence type="predicted"/>
<organism evidence="1">
    <name type="scientific">Anguilla anguilla</name>
    <name type="common">European freshwater eel</name>
    <name type="synonym">Muraena anguilla</name>
    <dbReference type="NCBI Taxonomy" id="7936"/>
    <lineage>
        <taxon>Eukaryota</taxon>
        <taxon>Metazoa</taxon>
        <taxon>Chordata</taxon>
        <taxon>Craniata</taxon>
        <taxon>Vertebrata</taxon>
        <taxon>Euteleostomi</taxon>
        <taxon>Actinopterygii</taxon>
        <taxon>Neopterygii</taxon>
        <taxon>Teleostei</taxon>
        <taxon>Anguilliformes</taxon>
        <taxon>Anguillidae</taxon>
        <taxon>Anguilla</taxon>
    </lineage>
</organism>
<protein>
    <submittedName>
        <fullName evidence="1">Uncharacterized protein</fullName>
    </submittedName>
</protein>
<reference evidence="1" key="2">
    <citation type="journal article" date="2015" name="Fish Shellfish Immunol.">
        <title>Early steps in the European eel (Anguilla anguilla)-Vibrio vulnificus interaction in the gills: Role of the RtxA13 toxin.</title>
        <authorList>
            <person name="Callol A."/>
            <person name="Pajuelo D."/>
            <person name="Ebbesson L."/>
            <person name="Teles M."/>
            <person name="MacKenzie S."/>
            <person name="Amaro C."/>
        </authorList>
    </citation>
    <scope>NUCLEOTIDE SEQUENCE</scope>
</reference>
<sequence>MQMLYVANPHPFRGCSI</sequence>
<accession>A0A0E9XMQ1</accession>
<name>A0A0E9XMQ1_ANGAN</name>
<reference evidence="1" key="1">
    <citation type="submission" date="2014-11" db="EMBL/GenBank/DDBJ databases">
        <authorList>
            <person name="Amaro Gonzalez C."/>
        </authorList>
    </citation>
    <scope>NUCLEOTIDE SEQUENCE</scope>
</reference>
<evidence type="ECO:0000313" key="1">
    <source>
        <dbReference type="EMBL" id="JAI03925.1"/>
    </source>
</evidence>
<dbReference type="AlphaFoldDB" id="A0A0E9XMQ1"/>
<dbReference type="EMBL" id="GBXM01004653">
    <property type="protein sequence ID" value="JAI03925.1"/>
    <property type="molecule type" value="Transcribed_RNA"/>
</dbReference>